<evidence type="ECO:0000313" key="5">
    <source>
        <dbReference type="EMBL" id="MDG6895228.1"/>
    </source>
</evidence>
<comment type="similarity">
    <text evidence="4">Belongs to the NapD family.</text>
</comment>
<keyword evidence="6" id="KW-1185">Reference proteome</keyword>
<comment type="caution">
    <text evidence="5">The sequence shown here is derived from an EMBL/GenBank/DDBJ whole genome shotgun (WGS) entry which is preliminary data.</text>
</comment>
<gene>
    <name evidence="4" type="primary">napD</name>
    <name evidence="5" type="ORF">A6A20_06260</name>
</gene>
<dbReference type="RefSeq" id="WP_279572648.1">
    <property type="nucleotide sequence ID" value="NZ_LWID01000001.1"/>
</dbReference>
<dbReference type="PANTHER" id="PTHR38603">
    <property type="entry name" value="CHAPERONE NAPD"/>
    <property type="match status" value="1"/>
</dbReference>
<dbReference type="GO" id="GO:0005737">
    <property type="term" value="C:cytoplasm"/>
    <property type="evidence" value="ECO:0007669"/>
    <property type="project" value="UniProtKB-SubCell"/>
</dbReference>
<comment type="function">
    <text evidence="4">Chaperone for NapA, the catalytic subunit of the periplasmic nitrate reductase. It binds directly and specifically to the twin-arginine signal peptide of NapA, preventing premature interaction with the Tat translocase and premature export.</text>
</comment>
<proteinExistence type="inferred from homology"/>
<dbReference type="InterPro" id="IPR005623">
    <property type="entry name" value="Chaperone_NapD_NO3_reduct"/>
</dbReference>
<accession>A0A9X4SLN3</accession>
<keyword evidence="3 4" id="KW-0143">Chaperone</keyword>
<dbReference type="Gene3D" id="3.30.70.920">
    <property type="match status" value="1"/>
</dbReference>
<dbReference type="Proteomes" id="UP001155500">
    <property type="component" value="Unassembled WGS sequence"/>
</dbReference>
<name>A0A9X4SLN3_9PAST</name>
<comment type="subunit">
    <text evidence="4">Interacts with the cytoplasmic NapA precursor.</text>
</comment>
<reference evidence="5" key="1">
    <citation type="submission" date="2016-03" db="EMBL/GenBank/DDBJ databases">
        <title>Co-evolution between Pasteurellaceae and their hosts.</title>
        <authorList>
            <person name="Hansen M.J."/>
            <person name="Bojesen A.M."/>
            <person name="Planet P."/>
        </authorList>
    </citation>
    <scope>NUCLEOTIDE SEQUENCE</scope>
    <source>
        <strain evidence="5">146/S8/89</strain>
    </source>
</reference>
<evidence type="ECO:0000313" key="6">
    <source>
        <dbReference type="Proteomes" id="UP001155500"/>
    </source>
</evidence>
<sequence length="96" mass="10835">MQETYNPTNADDWHVCGLVVQGKPEKLLSIQTALLTIEHTEVAAIDEQTGKLVVVMQSHDEQILLENMEKAKNIDGVLVVSLVYHQQDIQHTQDQE</sequence>
<evidence type="ECO:0000256" key="1">
    <source>
        <dbReference type="ARBA" id="ARBA00004496"/>
    </source>
</evidence>
<evidence type="ECO:0000256" key="2">
    <source>
        <dbReference type="ARBA" id="ARBA00022490"/>
    </source>
</evidence>
<comment type="subcellular location">
    <subcellularLocation>
        <location evidence="1 4">Cytoplasm</location>
    </subcellularLocation>
</comment>
<dbReference type="Pfam" id="PF03927">
    <property type="entry name" value="NapD"/>
    <property type="match status" value="1"/>
</dbReference>
<evidence type="ECO:0000256" key="4">
    <source>
        <dbReference type="HAMAP-Rule" id="MF_02200"/>
    </source>
</evidence>
<dbReference type="EMBL" id="LWID01000001">
    <property type="protein sequence ID" value="MDG6895228.1"/>
    <property type="molecule type" value="Genomic_DNA"/>
</dbReference>
<dbReference type="HAMAP" id="MF_02200">
    <property type="entry name" value="NapD"/>
    <property type="match status" value="1"/>
</dbReference>
<dbReference type="GO" id="GO:0051224">
    <property type="term" value="P:negative regulation of protein transport"/>
    <property type="evidence" value="ECO:0007669"/>
    <property type="project" value="UniProtKB-UniRule"/>
</dbReference>
<keyword evidence="2 4" id="KW-0963">Cytoplasm</keyword>
<dbReference type="AlphaFoldDB" id="A0A9X4SLN3"/>
<protein>
    <recommendedName>
        <fullName evidence="4">Chaperone NapD</fullName>
    </recommendedName>
    <alternativeName>
        <fullName evidence="4">NapA signal peptide-binding chaperone NapD</fullName>
    </alternativeName>
</protein>
<organism evidence="5 6">
    <name type="scientific">Volucribacter amazonae</name>
    <dbReference type="NCBI Taxonomy" id="256731"/>
    <lineage>
        <taxon>Bacteria</taxon>
        <taxon>Pseudomonadati</taxon>
        <taxon>Pseudomonadota</taxon>
        <taxon>Gammaproteobacteria</taxon>
        <taxon>Pasteurellales</taxon>
        <taxon>Pasteurellaceae</taxon>
        <taxon>Volucribacter</taxon>
    </lineage>
</organism>
<dbReference type="GO" id="GO:0005048">
    <property type="term" value="F:signal sequence binding"/>
    <property type="evidence" value="ECO:0007669"/>
    <property type="project" value="UniProtKB-UniRule"/>
</dbReference>
<dbReference type="PANTHER" id="PTHR38603:SF1">
    <property type="entry name" value="CHAPERONE NAPD"/>
    <property type="match status" value="1"/>
</dbReference>
<evidence type="ECO:0000256" key="3">
    <source>
        <dbReference type="ARBA" id="ARBA00023186"/>
    </source>
</evidence>